<dbReference type="RefSeq" id="XP_010260609.1">
    <property type="nucleotide sequence ID" value="XM_010262307.2"/>
</dbReference>
<keyword evidence="2 4" id="KW-0328">Glycosyltransferase</keyword>
<evidence type="ECO:0000256" key="1">
    <source>
        <dbReference type="ARBA" id="ARBA00009995"/>
    </source>
</evidence>
<dbReference type="PANTHER" id="PTHR48047:SF182">
    <property type="entry name" value="GLYCOSYLTRANSFERASE"/>
    <property type="match status" value="1"/>
</dbReference>
<dbReference type="EC" id="2.4.1.-" evidence="5"/>
<dbReference type="InterPro" id="IPR035595">
    <property type="entry name" value="UDP_glycos_trans_CS"/>
</dbReference>
<dbReference type="KEGG" id="nnu:104599680"/>
<dbReference type="Proteomes" id="UP000189703">
    <property type="component" value="Unplaced"/>
</dbReference>
<evidence type="ECO:0000256" key="3">
    <source>
        <dbReference type="ARBA" id="ARBA00022679"/>
    </source>
</evidence>
<sequence>MGTDDKQLHVFFFPFMAPGRLLPMVDMARLFAARGVKATIITTALNLSRFQAIIDRDIQSGLQIQVHTVELPFSDAGIPEGCENVDTLPSRDLLNFSKAAALLQPQFEKLVEHHLPDAIISDMNFTWTVDIAHKHHIPRLEFNGFSCFSLCVTDSINRYTPHIHAASESEPFLVSSLPDPLYLTQAQLVERFVPGARDFLQKMQAEIDRYTSDVVINSFYELEPDYIEHYQKTSGKKTWMLGPVSLCNKDSLSKAERGKKASISQEWCLSWLDSRKPNSVLYVSFGSVCKFPKSQLKEIGLGLEASNQNFIWVIRDVDAGGLPEGFEERIQGRGLIIRGWAPQVLILEHPAIGGFMTHCGWNSTLEAVSAGQPLITWPLFAEQFYNEKFVLQRLKIGISIGVETGFVWGEEERTGALVKREKVEEVVTRLMGGGGEVEGMRKQAKKLGEMAKLAAGEGGSSNTNISLLIEHLKNQKRLRKIG</sequence>
<dbReference type="PROSITE" id="PS00375">
    <property type="entry name" value="UDPGT"/>
    <property type="match status" value="1"/>
</dbReference>
<evidence type="ECO:0000313" key="7">
    <source>
        <dbReference type="RefSeq" id="XP_010260609.1"/>
    </source>
</evidence>
<dbReference type="eggNOG" id="KOG1192">
    <property type="taxonomic scope" value="Eukaryota"/>
</dbReference>
<dbReference type="InterPro" id="IPR002213">
    <property type="entry name" value="UDP_glucos_trans"/>
</dbReference>
<dbReference type="CDD" id="cd03784">
    <property type="entry name" value="GT1_Gtf-like"/>
    <property type="match status" value="1"/>
</dbReference>
<dbReference type="PANTHER" id="PTHR48047">
    <property type="entry name" value="GLYCOSYLTRANSFERASE"/>
    <property type="match status" value="1"/>
</dbReference>
<protein>
    <recommendedName>
        <fullName evidence="5">Glycosyltransferase</fullName>
        <ecNumber evidence="5">2.4.1.-</ecNumber>
    </recommendedName>
</protein>
<keyword evidence="3 4" id="KW-0808">Transferase</keyword>
<dbReference type="SUPFAM" id="SSF53756">
    <property type="entry name" value="UDP-Glycosyltransferase/glycogen phosphorylase"/>
    <property type="match status" value="1"/>
</dbReference>
<dbReference type="GeneID" id="104599680"/>
<dbReference type="Pfam" id="PF00201">
    <property type="entry name" value="UDPGT"/>
    <property type="match status" value="1"/>
</dbReference>
<accession>A0A1U8A102</accession>
<evidence type="ECO:0000256" key="4">
    <source>
        <dbReference type="RuleBase" id="RU003718"/>
    </source>
</evidence>
<evidence type="ECO:0000256" key="5">
    <source>
        <dbReference type="RuleBase" id="RU362057"/>
    </source>
</evidence>
<keyword evidence="6" id="KW-1185">Reference proteome</keyword>
<dbReference type="OMA" id="AIMMLQP"/>
<dbReference type="FunFam" id="3.40.50.2000:FF:000071">
    <property type="entry name" value="Glycosyltransferase"/>
    <property type="match status" value="1"/>
</dbReference>
<organism evidence="6 7">
    <name type="scientific">Nelumbo nucifera</name>
    <name type="common">Sacred lotus</name>
    <dbReference type="NCBI Taxonomy" id="4432"/>
    <lineage>
        <taxon>Eukaryota</taxon>
        <taxon>Viridiplantae</taxon>
        <taxon>Streptophyta</taxon>
        <taxon>Embryophyta</taxon>
        <taxon>Tracheophyta</taxon>
        <taxon>Spermatophyta</taxon>
        <taxon>Magnoliopsida</taxon>
        <taxon>Proteales</taxon>
        <taxon>Nelumbonaceae</taxon>
        <taxon>Nelumbo</taxon>
    </lineage>
</organism>
<dbReference type="FunFam" id="3.40.50.2000:FF:000047">
    <property type="entry name" value="Glycosyltransferase"/>
    <property type="match status" value="1"/>
</dbReference>
<reference evidence="7" key="1">
    <citation type="submission" date="2025-08" db="UniProtKB">
        <authorList>
            <consortium name="RefSeq"/>
        </authorList>
    </citation>
    <scope>IDENTIFICATION</scope>
</reference>
<dbReference type="OrthoDB" id="5835829at2759"/>
<dbReference type="AlphaFoldDB" id="A0A1U8A102"/>
<evidence type="ECO:0000256" key="2">
    <source>
        <dbReference type="ARBA" id="ARBA00022676"/>
    </source>
</evidence>
<evidence type="ECO:0000313" key="6">
    <source>
        <dbReference type="Proteomes" id="UP000189703"/>
    </source>
</evidence>
<gene>
    <name evidence="7" type="primary">LOC104599680</name>
</gene>
<proteinExistence type="inferred from homology"/>
<dbReference type="GO" id="GO:0035251">
    <property type="term" value="F:UDP-glucosyltransferase activity"/>
    <property type="evidence" value="ECO:0000318"/>
    <property type="project" value="GO_Central"/>
</dbReference>
<name>A0A1U8A102_NELNU</name>
<comment type="similarity">
    <text evidence="1 4">Belongs to the UDP-glycosyltransferase family.</text>
</comment>
<dbReference type="Gene3D" id="3.40.50.2000">
    <property type="entry name" value="Glycogen Phosphorylase B"/>
    <property type="match status" value="2"/>
</dbReference>